<accession>W5SV75</accession>
<dbReference type="EMBL" id="CP005746">
    <property type="protein sequence ID" value="AHH11119.1"/>
    <property type="molecule type" value="Genomic_DNA"/>
</dbReference>
<dbReference type="HOGENOM" id="CLU_118931_0_0_12"/>
<sequence>MQFFKLLLLFIVLFCCCENKKHIHDLGLDYDFRDFSNSDADIGFASDYFSLENLLANFDLSQEERMAVRFLRNALTDPTIEDDVPDIHTYSDDEFYEFLVVLNASKTREAIADIVLTLKVRDEILDIIHEFADGHPKKDSFELQLAAKQREYAKILKIACSSNSDYRGAYLALKLSDCSEMFLPLRKQVYDILHKY</sequence>
<name>W5SV75_9SPIR</name>
<evidence type="ECO:0000313" key="2">
    <source>
        <dbReference type="Proteomes" id="UP000019330"/>
    </source>
</evidence>
<dbReference type="NCBIfam" id="NF047534">
    <property type="entry name" value="lipo_BTA121_dup"/>
    <property type="match status" value="1"/>
</dbReference>
<protein>
    <recommendedName>
        <fullName evidence="3">Lipoprotein</fullName>
    </recommendedName>
</protein>
<dbReference type="Proteomes" id="UP000019330">
    <property type="component" value="Plasmid unnamed"/>
</dbReference>
<proteinExistence type="predicted"/>
<organism evidence="1">
    <name type="scientific">Borrelia coriaceae ATCC 43381</name>
    <dbReference type="NCBI Taxonomy" id="1408429"/>
    <lineage>
        <taxon>Bacteria</taxon>
        <taxon>Pseudomonadati</taxon>
        <taxon>Spirochaetota</taxon>
        <taxon>Spirochaetia</taxon>
        <taxon>Spirochaetales</taxon>
        <taxon>Borreliaceae</taxon>
        <taxon>Borrelia</taxon>
    </lineage>
</organism>
<reference evidence="1" key="1">
    <citation type="submission" date="2013-04" db="EMBL/GenBank/DDBJ databases">
        <title>Comparative Genomics of Relapsing Fever Spirochetes.</title>
        <authorList>
            <person name="Schwan T.G."/>
            <person name="Raffel S.J."/>
            <person name="Porcella S.F."/>
            <person name="Martens C.A."/>
            <person name="Bruno D.P."/>
            <person name="Ricklefs S.M."/>
            <person name="Barbian K.B."/>
        </authorList>
    </citation>
    <scope>NUCLEOTIDE SEQUENCE</scope>
    <source>
        <strain evidence="1">Co53</strain>
        <plasmid evidence="1">unnamed</plasmid>
    </source>
</reference>
<geneLocation type="plasmid" evidence="1 2">
    <name>unnamed</name>
</geneLocation>
<keyword evidence="1" id="KW-0614">Plasmid</keyword>
<gene>
    <name evidence="1" type="ORF">BCO_0022300</name>
</gene>
<dbReference type="AlphaFoldDB" id="W5SV75"/>
<evidence type="ECO:0000313" key="1">
    <source>
        <dbReference type="EMBL" id="AHH11119.1"/>
    </source>
</evidence>
<dbReference type="RefSeq" id="WP_241766571.1">
    <property type="nucleotide sequence ID" value="NZ_CP005746.1"/>
</dbReference>
<keyword evidence="2" id="KW-1185">Reference proteome</keyword>
<evidence type="ECO:0008006" key="3">
    <source>
        <dbReference type="Google" id="ProtNLM"/>
    </source>
</evidence>